<dbReference type="GO" id="GO:0004222">
    <property type="term" value="F:metalloendopeptidase activity"/>
    <property type="evidence" value="ECO:0007669"/>
    <property type="project" value="TreeGrafter"/>
</dbReference>
<evidence type="ECO:0000256" key="1">
    <source>
        <dbReference type="ARBA" id="ARBA00038420"/>
    </source>
</evidence>
<dbReference type="SMART" id="SM00257">
    <property type="entry name" value="LysM"/>
    <property type="match status" value="2"/>
</dbReference>
<reference evidence="4 5" key="1">
    <citation type="submission" date="2019-01" db="EMBL/GenBank/DDBJ databases">
        <title>Sphingomonas mucosissima sp. nov. and Sphingomonas desiccabilis sp. nov., from biological soil crusts in the Colorado Plateau, USA.</title>
        <authorList>
            <person name="Zhu D."/>
        </authorList>
    </citation>
    <scope>NUCLEOTIDE SEQUENCE [LARGE SCALE GENOMIC DNA]</scope>
    <source>
        <strain evidence="4 5">CP1D</strain>
    </source>
</reference>
<dbReference type="PROSITE" id="PS51257">
    <property type="entry name" value="PROKAR_LIPOPROTEIN"/>
    <property type="match status" value="1"/>
</dbReference>
<protein>
    <submittedName>
        <fullName evidence="4">LysM peptidoglycan-binding domain-containing protein</fullName>
    </submittedName>
</protein>
<organism evidence="4 5">
    <name type="scientific">Sphingomonas desiccabilis</name>
    <dbReference type="NCBI Taxonomy" id="429134"/>
    <lineage>
        <taxon>Bacteria</taxon>
        <taxon>Pseudomonadati</taxon>
        <taxon>Pseudomonadota</taxon>
        <taxon>Alphaproteobacteria</taxon>
        <taxon>Sphingomonadales</taxon>
        <taxon>Sphingomonadaceae</taxon>
        <taxon>Sphingomonas</taxon>
    </lineage>
</organism>
<dbReference type="InterPro" id="IPR036779">
    <property type="entry name" value="LysM_dom_sf"/>
</dbReference>
<proteinExistence type="inferred from homology"/>
<dbReference type="Proteomes" id="UP000292347">
    <property type="component" value="Unassembled WGS sequence"/>
</dbReference>
<dbReference type="Pfam" id="PF01551">
    <property type="entry name" value="Peptidase_M23"/>
    <property type="match status" value="1"/>
</dbReference>
<dbReference type="InterPro" id="IPR016047">
    <property type="entry name" value="M23ase_b-sheet_dom"/>
</dbReference>
<evidence type="ECO:0000259" key="3">
    <source>
        <dbReference type="PROSITE" id="PS51782"/>
    </source>
</evidence>
<dbReference type="OrthoDB" id="9795421at2"/>
<dbReference type="Gene3D" id="3.10.350.10">
    <property type="entry name" value="LysM domain"/>
    <property type="match status" value="2"/>
</dbReference>
<sequence length="364" mass="37707">MEGERMIGRRACCRALPLLALGLLGACIPGGRPQQIPSTTVAGPPDDRPDRAPTQAEGVTAPPTAPPAWEVNRVVADARTVAQDVHTVARGETLRAIANKTGAGSEAIARANGLAPPFTIYPGQKLAIPGGRYHLVREGQTGIAIARAYGVPWSKIVAANGLEDPYILRTGQRILIPGAAATAGMSVAERAAAFRLDIDDILTGGEPAIEPEDKPARATASPARVLPPSAAVAPPARLAGQFQWPASGTVVKRFGAGESGERNDGIKIAVPLGTPVLAAADGVVAYAGSGVPGLGGVVILRHGDRYTSVYGHAKELLVQRGQSVKRGQQIAVSGETGYAARPQLHFEIRQGRAPVDPLSKLPAR</sequence>
<dbReference type="AlphaFoldDB" id="A0A4Q2IUR7"/>
<dbReference type="InterPro" id="IPR050570">
    <property type="entry name" value="Cell_wall_metabolism_enzyme"/>
</dbReference>
<comment type="caution">
    <text evidence="4">The sequence shown here is derived from an EMBL/GenBank/DDBJ whole genome shotgun (WGS) entry which is preliminary data.</text>
</comment>
<dbReference type="InterPro" id="IPR018392">
    <property type="entry name" value="LysM"/>
</dbReference>
<dbReference type="PANTHER" id="PTHR21666">
    <property type="entry name" value="PEPTIDASE-RELATED"/>
    <property type="match status" value="1"/>
</dbReference>
<accession>A0A4Q2IUR7</accession>
<evidence type="ECO:0000313" key="5">
    <source>
        <dbReference type="Proteomes" id="UP000292347"/>
    </source>
</evidence>
<dbReference type="Pfam" id="PF01476">
    <property type="entry name" value="LysM"/>
    <property type="match status" value="2"/>
</dbReference>
<dbReference type="SUPFAM" id="SSF54106">
    <property type="entry name" value="LysM domain"/>
    <property type="match status" value="1"/>
</dbReference>
<dbReference type="Gene3D" id="2.70.70.10">
    <property type="entry name" value="Glucose Permease (Domain IIA)"/>
    <property type="match status" value="1"/>
</dbReference>
<feature type="domain" description="LysM" evidence="3">
    <location>
        <begin position="132"/>
        <end position="176"/>
    </location>
</feature>
<dbReference type="PANTHER" id="PTHR21666:SF263">
    <property type="entry name" value="MUREIN HYDROLASE ACTIVATOR NLPD"/>
    <property type="match status" value="1"/>
</dbReference>
<dbReference type="EMBL" id="SDPT01000002">
    <property type="protein sequence ID" value="RXZ32161.1"/>
    <property type="molecule type" value="Genomic_DNA"/>
</dbReference>
<feature type="domain" description="LysM" evidence="3">
    <location>
        <begin position="84"/>
        <end position="128"/>
    </location>
</feature>
<dbReference type="PROSITE" id="PS51782">
    <property type="entry name" value="LYSM"/>
    <property type="match status" value="2"/>
</dbReference>
<comment type="similarity">
    <text evidence="1">Belongs to the E.coli NlpD/Haemophilus LppB family.</text>
</comment>
<evidence type="ECO:0000256" key="2">
    <source>
        <dbReference type="SAM" id="MobiDB-lite"/>
    </source>
</evidence>
<dbReference type="InterPro" id="IPR011055">
    <property type="entry name" value="Dup_hybrid_motif"/>
</dbReference>
<keyword evidence="5" id="KW-1185">Reference proteome</keyword>
<dbReference type="CDD" id="cd00118">
    <property type="entry name" value="LysM"/>
    <property type="match status" value="2"/>
</dbReference>
<feature type="region of interest" description="Disordered" evidence="2">
    <location>
        <begin position="35"/>
        <end position="67"/>
    </location>
</feature>
<dbReference type="SUPFAM" id="SSF51261">
    <property type="entry name" value="Duplicated hybrid motif"/>
    <property type="match status" value="1"/>
</dbReference>
<gene>
    <name evidence="4" type="ORF">EO081_13395</name>
</gene>
<name>A0A4Q2IUR7_9SPHN</name>
<dbReference type="CDD" id="cd12797">
    <property type="entry name" value="M23_peptidase"/>
    <property type="match status" value="1"/>
</dbReference>
<evidence type="ECO:0000313" key="4">
    <source>
        <dbReference type="EMBL" id="RXZ32161.1"/>
    </source>
</evidence>